<dbReference type="RefSeq" id="WP_273174588.1">
    <property type="nucleotide sequence ID" value="NZ_JAAXZR010000027.1"/>
</dbReference>
<accession>A0A971D0R2</accession>
<gene>
    <name evidence="2" type="ORF">GXW98_09050</name>
</gene>
<keyword evidence="1" id="KW-0812">Transmembrane</keyword>
<feature type="transmembrane region" description="Helical" evidence="1">
    <location>
        <begin position="50"/>
        <end position="70"/>
    </location>
</feature>
<reference evidence="2" key="2">
    <citation type="submission" date="2020-01" db="EMBL/GenBank/DDBJ databases">
        <authorList>
            <person name="Campanaro S."/>
        </authorList>
    </citation>
    <scope>NUCLEOTIDE SEQUENCE</scope>
    <source>
        <strain evidence="2">AS01afH2WH_6</strain>
    </source>
</reference>
<evidence type="ECO:0000313" key="3">
    <source>
        <dbReference type="Proteomes" id="UP000767327"/>
    </source>
</evidence>
<feature type="transmembrane region" description="Helical" evidence="1">
    <location>
        <begin position="6"/>
        <end position="29"/>
    </location>
</feature>
<evidence type="ECO:0000313" key="2">
    <source>
        <dbReference type="EMBL" id="NLT80409.1"/>
    </source>
</evidence>
<evidence type="ECO:0000256" key="1">
    <source>
        <dbReference type="SAM" id="Phobius"/>
    </source>
</evidence>
<keyword evidence="1" id="KW-1133">Transmembrane helix</keyword>
<organism evidence="2 3">
    <name type="scientific">Bifidobacterium crudilactis</name>
    <dbReference type="NCBI Taxonomy" id="327277"/>
    <lineage>
        <taxon>Bacteria</taxon>
        <taxon>Bacillati</taxon>
        <taxon>Actinomycetota</taxon>
        <taxon>Actinomycetes</taxon>
        <taxon>Bifidobacteriales</taxon>
        <taxon>Bifidobacteriaceae</taxon>
        <taxon>Bifidobacterium</taxon>
    </lineage>
</organism>
<proteinExistence type="predicted"/>
<reference evidence="2" key="1">
    <citation type="journal article" date="2020" name="Biotechnol. Biofuels">
        <title>New insights from the biogas microbiome by comprehensive genome-resolved metagenomics of nearly 1600 species originating from multiple anaerobic digesters.</title>
        <authorList>
            <person name="Campanaro S."/>
            <person name="Treu L."/>
            <person name="Rodriguez-R L.M."/>
            <person name="Kovalovszki A."/>
            <person name="Ziels R.M."/>
            <person name="Maus I."/>
            <person name="Zhu X."/>
            <person name="Kougias P.G."/>
            <person name="Basile A."/>
            <person name="Luo G."/>
            <person name="Schluter A."/>
            <person name="Konstantinidis K.T."/>
            <person name="Angelidaki I."/>
        </authorList>
    </citation>
    <scope>NUCLEOTIDE SEQUENCE</scope>
    <source>
        <strain evidence="2">AS01afH2WH_6</strain>
    </source>
</reference>
<dbReference type="Proteomes" id="UP000767327">
    <property type="component" value="Unassembled WGS sequence"/>
</dbReference>
<name>A0A971D0R2_9BIFI</name>
<dbReference type="AlphaFoldDB" id="A0A971D0R2"/>
<comment type="caution">
    <text evidence="2">The sequence shown here is derived from an EMBL/GenBank/DDBJ whole genome shotgun (WGS) entry which is preliminary data.</text>
</comment>
<keyword evidence="1" id="KW-0472">Membrane</keyword>
<protein>
    <submittedName>
        <fullName evidence="2">Uncharacterized protein</fullName>
    </submittedName>
</protein>
<sequence length="74" mass="8315">MDWYQIGFWIGLGVTVTGFIVLSLGSASFRLRAYRNLPAWDGATKPLLRWGMLILIVGLLIFVPVLYHLYMAAA</sequence>
<dbReference type="EMBL" id="JAAXZR010000027">
    <property type="protein sequence ID" value="NLT80409.1"/>
    <property type="molecule type" value="Genomic_DNA"/>
</dbReference>